<dbReference type="PANTHER" id="PTHR32378">
    <property type="entry name" value="GUANINE NUCLEOTIDE-BINDING PROTEIN SUBUNIT GAMMA 3"/>
    <property type="match status" value="1"/>
</dbReference>
<proteinExistence type="predicted"/>
<sequence length="166" mass="18691">MGSLANVGDFLLEIDLLILLLQKQEELKFVHGLQPASRSCKEVADFVVANSDPLITSNRKIQRSCRFWKWLCNLLNFSWICCVGCIPRYALTASHAAAVVAFRGVLHARIALADVDALVPTVSRQTRVSVVPRTLSLYGKLLLPLLSMLLAWRFPSRFSRFHFTSF</sequence>
<protein>
    <submittedName>
        <fullName evidence="1">Uncharacterized protein</fullName>
    </submittedName>
</protein>
<evidence type="ECO:0000313" key="2">
    <source>
        <dbReference type="Proteomes" id="UP000428333"/>
    </source>
</evidence>
<accession>A0A6A4LZK7</accession>
<evidence type="ECO:0000313" key="1">
    <source>
        <dbReference type="EMBL" id="KAE9464603.1"/>
    </source>
</evidence>
<dbReference type="OrthoDB" id="1936517at2759"/>
<dbReference type="AlphaFoldDB" id="A0A6A4LZK7"/>
<feature type="non-terminal residue" evidence="1">
    <location>
        <position position="1"/>
    </location>
</feature>
<comment type="caution">
    <text evidence="1">The sequence shown here is derived from an EMBL/GenBank/DDBJ whole genome shotgun (WGS) entry which is preliminary data.</text>
</comment>
<reference evidence="1 2" key="1">
    <citation type="journal article" date="2019" name="Genome Biol. Evol.">
        <title>The Rhododendron genome and chromosomal organization provide insight into shared whole-genome duplications across the heath family (Ericaceae).</title>
        <authorList>
            <person name="Soza V.L."/>
            <person name="Lindsley D."/>
            <person name="Waalkes A."/>
            <person name="Ramage E."/>
            <person name="Patwardhan R.P."/>
            <person name="Burton J.N."/>
            <person name="Adey A."/>
            <person name="Kumar A."/>
            <person name="Qiu R."/>
            <person name="Shendure J."/>
            <person name="Hall B."/>
        </authorList>
    </citation>
    <scope>NUCLEOTIDE SEQUENCE [LARGE SCALE GENOMIC DNA]</scope>
    <source>
        <strain evidence="1">RSF 1966-606</strain>
    </source>
</reference>
<dbReference type="PANTHER" id="PTHR32378:SF10">
    <property type="entry name" value="GUANINE NUCLEOTIDE-BINDING PROTEIN SUBUNIT GAMMA 3"/>
    <property type="match status" value="1"/>
</dbReference>
<name>A0A6A4LZK7_9ERIC</name>
<dbReference type="Proteomes" id="UP000428333">
    <property type="component" value="Linkage Group LG02"/>
</dbReference>
<dbReference type="EMBL" id="QEFC01000330">
    <property type="protein sequence ID" value="KAE9464603.1"/>
    <property type="molecule type" value="Genomic_DNA"/>
</dbReference>
<keyword evidence="2" id="KW-1185">Reference proteome</keyword>
<organism evidence="1 2">
    <name type="scientific">Rhododendron williamsianum</name>
    <dbReference type="NCBI Taxonomy" id="262921"/>
    <lineage>
        <taxon>Eukaryota</taxon>
        <taxon>Viridiplantae</taxon>
        <taxon>Streptophyta</taxon>
        <taxon>Embryophyta</taxon>
        <taxon>Tracheophyta</taxon>
        <taxon>Spermatophyta</taxon>
        <taxon>Magnoliopsida</taxon>
        <taxon>eudicotyledons</taxon>
        <taxon>Gunneridae</taxon>
        <taxon>Pentapetalae</taxon>
        <taxon>asterids</taxon>
        <taxon>Ericales</taxon>
        <taxon>Ericaceae</taxon>
        <taxon>Ericoideae</taxon>
        <taxon>Rhodoreae</taxon>
        <taxon>Rhododendron</taxon>
    </lineage>
</organism>
<gene>
    <name evidence="1" type="ORF">C3L33_03511</name>
</gene>
<dbReference type="InterPro" id="IPR055305">
    <property type="entry name" value="GG3-like"/>
</dbReference>